<feature type="region of interest" description="Disordered" evidence="1">
    <location>
        <begin position="43"/>
        <end position="84"/>
    </location>
</feature>
<dbReference type="EMBL" id="CAJNOQ010012080">
    <property type="protein sequence ID" value="CAF1291510.1"/>
    <property type="molecule type" value="Genomic_DNA"/>
</dbReference>
<dbReference type="Proteomes" id="UP000663829">
    <property type="component" value="Unassembled WGS sequence"/>
</dbReference>
<feature type="non-terminal residue" evidence="2">
    <location>
        <position position="244"/>
    </location>
</feature>
<feature type="region of interest" description="Disordered" evidence="1">
    <location>
        <begin position="100"/>
        <end position="121"/>
    </location>
</feature>
<dbReference type="EMBL" id="CAJOBC010033001">
    <property type="protein sequence ID" value="CAF4097895.1"/>
    <property type="molecule type" value="Genomic_DNA"/>
</dbReference>
<protein>
    <submittedName>
        <fullName evidence="2">Uncharacterized protein</fullName>
    </submittedName>
</protein>
<dbReference type="AlphaFoldDB" id="A0A815D199"/>
<evidence type="ECO:0000256" key="1">
    <source>
        <dbReference type="SAM" id="MobiDB-lite"/>
    </source>
</evidence>
<organism evidence="2 4">
    <name type="scientific">Didymodactylos carnosus</name>
    <dbReference type="NCBI Taxonomy" id="1234261"/>
    <lineage>
        <taxon>Eukaryota</taxon>
        <taxon>Metazoa</taxon>
        <taxon>Spiralia</taxon>
        <taxon>Gnathifera</taxon>
        <taxon>Rotifera</taxon>
        <taxon>Eurotatoria</taxon>
        <taxon>Bdelloidea</taxon>
        <taxon>Philodinida</taxon>
        <taxon>Philodinidae</taxon>
        <taxon>Didymodactylos</taxon>
    </lineage>
</organism>
<name>A0A815D199_9BILA</name>
<dbReference type="Proteomes" id="UP000681722">
    <property type="component" value="Unassembled WGS sequence"/>
</dbReference>
<feature type="region of interest" description="Disordered" evidence="1">
    <location>
        <begin position="201"/>
        <end position="244"/>
    </location>
</feature>
<sequence length="244" mass="24764">MTNYLMITGKITHVLAMEITIADVITVVMGWKLLNILLRPSQNGAGPSSVDVTQTSKPDVNATTSATVGDNMASQNGAAASPSHVDVVQTSKPDVSAATSVTVGDNMDHAAGTTPTSNEESETAADTISEANQLIQSTKSITQVLLENPVNVEVTQTSKPDVSGATSVTVDDNMASKNGAAASRSNVKVTQASEMDVSGATSVTVGGNIGSQNDPAATPSNVEGTQTSETGVNIATSITVGDNT</sequence>
<evidence type="ECO:0000313" key="3">
    <source>
        <dbReference type="EMBL" id="CAF4097895.1"/>
    </source>
</evidence>
<accession>A0A815D199</accession>
<evidence type="ECO:0000313" key="4">
    <source>
        <dbReference type="Proteomes" id="UP000663829"/>
    </source>
</evidence>
<keyword evidence="4" id="KW-1185">Reference proteome</keyword>
<proteinExistence type="predicted"/>
<gene>
    <name evidence="2" type="ORF">GPM918_LOCUS28061</name>
    <name evidence="3" type="ORF">SRO942_LOCUS28509</name>
</gene>
<evidence type="ECO:0000313" key="2">
    <source>
        <dbReference type="EMBL" id="CAF1291510.1"/>
    </source>
</evidence>
<comment type="caution">
    <text evidence="2">The sequence shown here is derived from an EMBL/GenBank/DDBJ whole genome shotgun (WGS) entry which is preliminary data.</text>
</comment>
<reference evidence="2" key="1">
    <citation type="submission" date="2021-02" db="EMBL/GenBank/DDBJ databases">
        <authorList>
            <person name="Nowell W R."/>
        </authorList>
    </citation>
    <scope>NUCLEOTIDE SEQUENCE</scope>
</reference>
<feature type="compositionally biased region" description="Polar residues" evidence="1">
    <location>
        <begin position="43"/>
        <end position="78"/>
    </location>
</feature>